<evidence type="ECO:0000313" key="5">
    <source>
        <dbReference type="Proteomes" id="UP000036406"/>
    </source>
</evidence>
<dbReference type="KEGG" id="mpq:ABA45_02265"/>
<gene>
    <name evidence="4" type="ORF">ABA45_02265</name>
</gene>
<dbReference type="Gene3D" id="3.40.10.10">
    <property type="entry name" value="DNA Methylphosphotriester Repair Domain"/>
    <property type="match status" value="1"/>
</dbReference>
<dbReference type="InterPro" id="IPR035451">
    <property type="entry name" value="Ada-like_dom_sf"/>
</dbReference>
<dbReference type="GO" id="GO:0006355">
    <property type="term" value="P:regulation of DNA-templated transcription"/>
    <property type="evidence" value="ECO:0007669"/>
    <property type="project" value="InterPro"/>
</dbReference>
<dbReference type="RefSeq" id="WP_048384137.1">
    <property type="nucleotide sequence ID" value="NZ_CP011494.1"/>
</dbReference>
<dbReference type="SUPFAM" id="SSF57884">
    <property type="entry name" value="Ada DNA repair protein, N-terminal domain (N-Ada 10)"/>
    <property type="match status" value="1"/>
</dbReference>
<keyword evidence="1" id="KW-0010">Activator</keyword>
<dbReference type="STRING" id="330734.ABA45_02265"/>
<organism evidence="4 5">
    <name type="scientific">Marinobacter psychrophilus</name>
    <dbReference type="NCBI Taxonomy" id="330734"/>
    <lineage>
        <taxon>Bacteria</taxon>
        <taxon>Pseudomonadati</taxon>
        <taxon>Pseudomonadota</taxon>
        <taxon>Gammaproteobacteria</taxon>
        <taxon>Pseudomonadales</taxon>
        <taxon>Marinobacteraceae</taxon>
        <taxon>Marinobacter</taxon>
    </lineage>
</organism>
<evidence type="ECO:0000313" key="4">
    <source>
        <dbReference type="EMBL" id="AKO51384.1"/>
    </source>
</evidence>
<dbReference type="GO" id="GO:0008270">
    <property type="term" value="F:zinc ion binding"/>
    <property type="evidence" value="ECO:0007669"/>
    <property type="project" value="InterPro"/>
</dbReference>
<name>A0A0H4HXF4_9GAMM</name>
<dbReference type="GO" id="GO:0003677">
    <property type="term" value="F:DNA binding"/>
    <property type="evidence" value="ECO:0007669"/>
    <property type="project" value="InterPro"/>
</dbReference>
<dbReference type="Pfam" id="PF02805">
    <property type="entry name" value="Ada_Zn_binding"/>
    <property type="match status" value="1"/>
</dbReference>
<dbReference type="GO" id="GO:0006281">
    <property type="term" value="P:DNA repair"/>
    <property type="evidence" value="ECO:0007669"/>
    <property type="project" value="InterPro"/>
</dbReference>
<accession>A0A0H4HXF4</accession>
<keyword evidence="5" id="KW-1185">Reference proteome</keyword>
<proteinExistence type="predicted"/>
<evidence type="ECO:0000259" key="3">
    <source>
        <dbReference type="Pfam" id="PF02805"/>
    </source>
</evidence>
<dbReference type="PATRIC" id="fig|330734.3.peg.504"/>
<evidence type="ECO:0000256" key="2">
    <source>
        <dbReference type="SAM" id="MobiDB-lite"/>
    </source>
</evidence>
<dbReference type="Proteomes" id="UP000036406">
    <property type="component" value="Chromosome"/>
</dbReference>
<dbReference type="AlphaFoldDB" id="A0A0H4HXF4"/>
<dbReference type="EMBL" id="CP011494">
    <property type="protein sequence ID" value="AKO51384.1"/>
    <property type="molecule type" value="Genomic_DNA"/>
</dbReference>
<evidence type="ECO:0000256" key="1">
    <source>
        <dbReference type="ARBA" id="ARBA00023159"/>
    </source>
</evidence>
<feature type="region of interest" description="Disordered" evidence="2">
    <location>
        <begin position="81"/>
        <end position="102"/>
    </location>
</feature>
<feature type="compositionally biased region" description="Basic and acidic residues" evidence="2">
    <location>
        <begin position="83"/>
        <end position="95"/>
    </location>
</feature>
<dbReference type="InterPro" id="IPR004026">
    <property type="entry name" value="Ada_DNA_repair_Zn-bd"/>
</dbReference>
<reference evidence="4 5" key="1">
    <citation type="submission" date="2015-05" db="EMBL/GenBank/DDBJ databases">
        <title>Complete genome of Marinobacter psychrophilus strain 20041T isolated from sea-ice of the Canadian Basin.</title>
        <authorList>
            <person name="Song L."/>
            <person name="Ren L."/>
            <person name="Yu Y."/>
            <person name="Wang X."/>
        </authorList>
    </citation>
    <scope>NUCLEOTIDE SEQUENCE [LARGE SCALE GENOMIC DNA]</scope>
    <source>
        <strain evidence="4 5">20041</strain>
    </source>
</reference>
<sequence length="102" mass="10973">MGKGVSVKTYKLLAADGTIVVSKTPGTLGGNSKAKIYGRLDCAAANGALSKGYAEHRVFFAGEQNAIHTGYRPCGRCMSSQYKDWKSGPEGKESYPWKQLPK</sequence>
<feature type="domain" description="Ada DNA repair metal-binding" evidence="3">
    <location>
        <begin position="30"/>
        <end position="77"/>
    </location>
</feature>
<dbReference type="GO" id="GO:0008168">
    <property type="term" value="F:methyltransferase activity"/>
    <property type="evidence" value="ECO:0007669"/>
    <property type="project" value="InterPro"/>
</dbReference>
<protein>
    <submittedName>
        <fullName evidence="4">Metal-binding protein</fullName>
    </submittedName>
</protein>